<evidence type="ECO:0000313" key="3">
    <source>
        <dbReference type="Proteomes" id="UP000030764"/>
    </source>
</evidence>
<evidence type="ECO:0000313" key="2">
    <source>
        <dbReference type="EMBL" id="KFD66940.1"/>
    </source>
</evidence>
<dbReference type="Proteomes" id="UP000030758">
    <property type="component" value="Unassembled WGS sequence"/>
</dbReference>
<keyword evidence="3" id="KW-1185">Reference proteome</keyword>
<dbReference type="EMBL" id="KL363256">
    <property type="protein sequence ID" value="KFD50256.1"/>
    <property type="molecule type" value="Genomic_DNA"/>
</dbReference>
<accession>A0A085NBU4</accession>
<dbReference type="EMBL" id="KL367519">
    <property type="protein sequence ID" value="KFD66940.1"/>
    <property type="molecule type" value="Genomic_DNA"/>
</dbReference>
<reference evidence="2 3" key="1">
    <citation type="journal article" date="2014" name="Nat. Genet.">
        <title>Genome and transcriptome of the porcine whipworm Trichuris suis.</title>
        <authorList>
            <person name="Jex A.R."/>
            <person name="Nejsum P."/>
            <person name="Schwarz E.M."/>
            <person name="Hu L."/>
            <person name="Young N.D."/>
            <person name="Hall R.S."/>
            <person name="Korhonen P.K."/>
            <person name="Liao S."/>
            <person name="Thamsborg S."/>
            <person name="Xia J."/>
            <person name="Xu P."/>
            <person name="Wang S."/>
            <person name="Scheerlinck J.P."/>
            <person name="Hofmann A."/>
            <person name="Sternberg P.W."/>
            <person name="Wang J."/>
            <person name="Gasser R.B."/>
        </authorList>
    </citation>
    <scope>NUCLEOTIDE SEQUENCE [LARGE SCALE GENOMIC DNA]</scope>
    <source>
        <strain evidence="2">DCEP-RM93F</strain>
        <strain evidence="1">DCEP-RM93M</strain>
    </source>
</reference>
<sequence>MAPPIFLGRKAIRDFDIDVRALLKGQTFNVAKVCAIRPNNELDLALQKACKELCNNFPDLFKPKLGCLKDFELEISFKTDAKPIFCKPRTVLFAILEDLNQAYDACIKQGVWVPTHSSMSMGHLWSRCASLSQRTG</sequence>
<proteinExistence type="predicted"/>
<evidence type="ECO:0000313" key="1">
    <source>
        <dbReference type="EMBL" id="KFD50256.1"/>
    </source>
</evidence>
<dbReference type="AlphaFoldDB" id="A0A085NBU4"/>
<dbReference type="OrthoDB" id="6130485at2759"/>
<organism evidence="2">
    <name type="scientific">Trichuris suis</name>
    <name type="common">pig whipworm</name>
    <dbReference type="NCBI Taxonomy" id="68888"/>
    <lineage>
        <taxon>Eukaryota</taxon>
        <taxon>Metazoa</taxon>
        <taxon>Ecdysozoa</taxon>
        <taxon>Nematoda</taxon>
        <taxon>Enoplea</taxon>
        <taxon>Dorylaimia</taxon>
        <taxon>Trichinellida</taxon>
        <taxon>Trichuridae</taxon>
        <taxon>Trichuris</taxon>
    </lineage>
</organism>
<name>A0A085NBU4_9BILA</name>
<gene>
    <name evidence="1" type="ORF">M513_08884</name>
    <name evidence="2" type="ORF">M514_08884</name>
</gene>
<dbReference type="Proteomes" id="UP000030764">
    <property type="component" value="Unassembled WGS sequence"/>
</dbReference>
<protein>
    <submittedName>
        <fullName evidence="2">Uncharacterized protein</fullName>
    </submittedName>
</protein>